<comment type="caution">
    <text evidence="1">The sequence shown here is derived from an EMBL/GenBank/DDBJ whole genome shotgun (WGS) entry which is preliminary data.</text>
</comment>
<dbReference type="AlphaFoldDB" id="A0AAV9QCM6"/>
<organism evidence="1 2">
    <name type="scientific">Vermiconidia calcicola</name>
    <dbReference type="NCBI Taxonomy" id="1690605"/>
    <lineage>
        <taxon>Eukaryota</taxon>
        <taxon>Fungi</taxon>
        <taxon>Dikarya</taxon>
        <taxon>Ascomycota</taxon>
        <taxon>Pezizomycotina</taxon>
        <taxon>Dothideomycetes</taxon>
        <taxon>Dothideomycetidae</taxon>
        <taxon>Mycosphaerellales</taxon>
        <taxon>Extremaceae</taxon>
        <taxon>Vermiconidia</taxon>
    </lineage>
</organism>
<accession>A0AAV9QCM6</accession>
<protein>
    <recommendedName>
        <fullName evidence="3">SnoaL-like domain-containing protein</fullName>
    </recommendedName>
</protein>
<evidence type="ECO:0008006" key="3">
    <source>
        <dbReference type="Google" id="ProtNLM"/>
    </source>
</evidence>
<sequence length="193" mass="20845">MSYVIQDTIWPGSVNLDGGVKDLLALFYELADNTGPGAGPRIASDVFTKDAKVVAGTGESNGSEAISRSRDNAWKLITKRHHVIQQVFVNDKEGSDLMVLGRVEMEFRNGKSLEQDFTARVVVNLESKAAGTPRFELMQVFAKRSEDGSSFKGHSPSCLGVVNMNSSGGEVNVLLTELAMNQAKNNIPSQVAL</sequence>
<dbReference type="Proteomes" id="UP001345827">
    <property type="component" value="Unassembled WGS sequence"/>
</dbReference>
<gene>
    <name evidence="1" type="ORF">LTR25_003450</name>
</gene>
<proteinExistence type="predicted"/>
<name>A0AAV9QCM6_9PEZI</name>
<dbReference type="EMBL" id="JAXLQG010000005">
    <property type="protein sequence ID" value="KAK5539745.1"/>
    <property type="molecule type" value="Genomic_DNA"/>
</dbReference>
<evidence type="ECO:0000313" key="1">
    <source>
        <dbReference type="EMBL" id="KAK5539745.1"/>
    </source>
</evidence>
<reference evidence="1 2" key="1">
    <citation type="submission" date="2023-06" db="EMBL/GenBank/DDBJ databases">
        <title>Black Yeasts Isolated from many extreme environments.</title>
        <authorList>
            <person name="Coleine C."/>
            <person name="Stajich J.E."/>
            <person name="Selbmann L."/>
        </authorList>
    </citation>
    <scope>NUCLEOTIDE SEQUENCE [LARGE SCALE GENOMIC DNA]</scope>
    <source>
        <strain evidence="1 2">CCFEE 5887</strain>
    </source>
</reference>
<evidence type="ECO:0000313" key="2">
    <source>
        <dbReference type="Proteomes" id="UP001345827"/>
    </source>
</evidence>
<keyword evidence="2" id="KW-1185">Reference proteome</keyword>